<dbReference type="OrthoDB" id="8065520at2759"/>
<dbReference type="EMBL" id="GAKP01010172">
    <property type="protein sequence ID" value="JAC48780.1"/>
    <property type="molecule type" value="Transcribed_RNA"/>
</dbReference>
<proteinExistence type="predicted"/>
<accession>A0A034W3U4</accession>
<protein>
    <submittedName>
        <fullName evidence="1">Uncharacterized protein</fullName>
    </submittedName>
</protein>
<organism evidence="1">
    <name type="scientific">Bactrocera dorsalis</name>
    <name type="common">Oriental fruit fly</name>
    <name type="synonym">Dacus dorsalis</name>
    <dbReference type="NCBI Taxonomy" id="27457"/>
    <lineage>
        <taxon>Eukaryota</taxon>
        <taxon>Metazoa</taxon>
        <taxon>Ecdysozoa</taxon>
        <taxon>Arthropoda</taxon>
        <taxon>Hexapoda</taxon>
        <taxon>Insecta</taxon>
        <taxon>Pterygota</taxon>
        <taxon>Neoptera</taxon>
        <taxon>Endopterygota</taxon>
        <taxon>Diptera</taxon>
        <taxon>Brachycera</taxon>
        <taxon>Muscomorpha</taxon>
        <taxon>Tephritoidea</taxon>
        <taxon>Tephritidae</taxon>
        <taxon>Bactrocera</taxon>
        <taxon>Bactrocera</taxon>
    </lineage>
</organism>
<dbReference type="AlphaFoldDB" id="A0A034W3U4"/>
<evidence type="ECO:0000313" key="1">
    <source>
        <dbReference type="EMBL" id="JAC48780.1"/>
    </source>
</evidence>
<sequence>MVEFMETHPNLGKGYVKCADAKQTSKRLWERLSEKLNGDGPPIRDMLSWKKVWADYKTHIKAKARKNKLHMSGTGGGPAHVHSFNAVELQWYSNITNDIMLGPFVKLKYSLYRKRKLN</sequence>
<reference evidence="1" key="1">
    <citation type="journal article" date="2014" name="BMC Genomics">
        <title>Characterizing the developmental transcriptome of the oriental fruit fly, Bactrocera dorsalis (Diptera: Tephritidae) through comparative genomic analysis with Drosophila melanogaster utilizing modENCODE datasets.</title>
        <authorList>
            <person name="Geib S.M."/>
            <person name="Calla B."/>
            <person name="Hall B."/>
            <person name="Hou S."/>
            <person name="Manoukis N.C."/>
        </authorList>
    </citation>
    <scope>NUCLEOTIDE SEQUENCE</scope>
    <source>
        <strain evidence="1">Punador</strain>
    </source>
</reference>
<name>A0A034W3U4_BACDO</name>